<keyword evidence="2" id="KW-1185">Reference proteome</keyword>
<organism evidence="1 2">
    <name type="scientific">Weissella coleopterorum</name>
    <dbReference type="NCBI Taxonomy" id="2714949"/>
    <lineage>
        <taxon>Bacteria</taxon>
        <taxon>Bacillati</taxon>
        <taxon>Bacillota</taxon>
        <taxon>Bacilli</taxon>
        <taxon>Lactobacillales</taxon>
        <taxon>Lactobacillaceae</taxon>
        <taxon>Weissella</taxon>
    </lineage>
</organism>
<dbReference type="KEGG" id="wco:G7084_07550"/>
<reference evidence="1 2" key="1">
    <citation type="submission" date="2020-03" db="EMBL/GenBank/DDBJ databases">
        <title>Weissella sp. nov., isolated from Cybister lewisianus.</title>
        <authorList>
            <person name="Hyun D.-W."/>
            <person name="Bae J.-W."/>
        </authorList>
    </citation>
    <scope>NUCLEOTIDE SEQUENCE [LARGE SCALE GENOMIC DNA]</scope>
    <source>
        <strain evidence="1 2">HDW19</strain>
    </source>
</reference>
<sequence>MVNQTSEVKLEVADLRQRVHAGELLDSLGTVVGKLLDKLETAPSTPVTQFSSKDELLLFARVDQFKQHLMEETVAELTEKDLKILLVGLKQTNPQIRDQGVFISLMQGIQQGAFSVTQEQFMIQELLQDKVLFNHINESENDGAFQRSFAIFLLALLIFSGRRKNVELLNAQQWHIMIEQIGVYIVLERDTRGYVADKGWVHAFTHLGNLLDEINVSPQVNRADKILLETLLVERIKRLNTALVMGEVERMARYMVNLAKMNDLYLQYILNQLKQWRPELMRQMQTENVVSWTRHYNQTHLLSAMLLQKDLPPLLYEYLDEGRAFLI</sequence>
<dbReference type="AlphaFoldDB" id="A0A6G8B1M8"/>
<dbReference type="Proteomes" id="UP000500741">
    <property type="component" value="Chromosome"/>
</dbReference>
<dbReference type="EMBL" id="CP049888">
    <property type="protein sequence ID" value="QIL51156.1"/>
    <property type="molecule type" value="Genomic_DNA"/>
</dbReference>
<dbReference type="InterPro" id="IPR021247">
    <property type="entry name" value="DUF2785"/>
</dbReference>
<proteinExistence type="predicted"/>
<dbReference type="Pfam" id="PF10978">
    <property type="entry name" value="DUF2785"/>
    <property type="match status" value="1"/>
</dbReference>
<gene>
    <name evidence="1" type="ORF">G7084_07550</name>
</gene>
<dbReference type="RefSeq" id="WP_166011470.1">
    <property type="nucleotide sequence ID" value="NZ_CP049888.1"/>
</dbReference>
<name>A0A6G8B1M8_9LACO</name>
<evidence type="ECO:0000313" key="2">
    <source>
        <dbReference type="Proteomes" id="UP000500741"/>
    </source>
</evidence>
<evidence type="ECO:0000313" key="1">
    <source>
        <dbReference type="EMBL" id="QIL51156.1"/>
    </source>
</evidence>
<accession>A0A6G8B1M8</accession>
<protein>
    <submittedName>
        <fullName evidence="1">DUF2785 domain-containing protein</fullName>
    </submittedName>
</protein>